<dbReference type="InterPro" id="IPR029063">
    <property type="entry name" value="SAM-dependent_MTases_sf"/>
</dbReference>
<keyword evidence="2" id="KW-0808">Transferase</keyword>
<dbReference type="Proteomes" id="UP000269041">
    <property type="component" value="Unassembled WGS sequence"/>
</dbReference>
<keyword evidence="2" id="KW-0489">Methyltransferase</keyword>
<protein>
    <submittedName>
        <fullName evidence="2">Class I SAM-dependent methyltransferase</fullName>
    </submittedName>
</protein>
<dbReference type="EMBL" id="RSFA01000019">
    <property type="protein sequence ID" value="RSD31938.1"/>
    <property type="molecule type" value="Genomic_DNA"/>
</dbReference>
<comment type="caution">
    <text evidence="2">The sequence shown here is derived from an EMBL/GenBank/DDBJ whole genome shotgun (WGS) entry which is preliminary data.</text>
</comment>
<dbReference type="Gene3D" id="3.40.50.150">
    <property type="entry name" value="Vaccinia Virus protein VP39"/>
    <property type="match status" value="1"/>
</dbReference>
<accession>A0A427U5L5</accession>
<name>A0A427U5L5_9VIBR</name>
<keyword evidence="3" id="KW-1185">Reference proteome</keyword>
<dbReference type="InterPro" id="IPR041698">
    <property type="entry name" value="Methyltransf_25"/>
</dbReference>
<dbReference type="GO" id="GO:0008168">
    <property type="term" value="F:methyltransferase activity"/>
    <property type="evidence" value="ECO:0007669"/>
    <property type="project" value="UniProtKB-KW"/>
</dbReference>
<organism evidence="2 3">
    <name type="scientific">Vibrio pectenicida</name>
    <dbReference type="NCBI Taxonomy" id="62763"/>
    <lineage>
        <taxon>Bacteria</taxon>
        <taxon>Pseudomonadati</taxon>
        <taxon>Pseudomonadota</taxon>
        <taxon>Gammaproteobacteria</taxon>
        <taxon>Vibrionales</taxon>
        <taxon>Vibrionaceae</taxon>
        <taxon>Vibrio</taxon>
    </lineage>
</organism>
<proteinExistence type="predicted"/>
<dbReference type="GO" id="GO:0032259">
    <property type="term" value="P:methylation"/>
    <property type="evidence" value="ECO:0007669"/>
    <property type="project" value="UniProtKB-KW"/>
</dbReference>
<dbReference type="Pfam" id="PF13649">
    <property type="entry name" value="Methyltransf_25"/>
    <property type="match status" value="1"/>
</dbReference>
<evidence type="ECO:0000313" key="2">
    <source>
        <dbReference type="EMBL" id="RSD31938.1"/>
    </source>
</evidence>
<dbReference type="CDD" id="cd02440">
    <property type="entry name" value="AdoMet_MTases"/>
    <property type="match status" value="1"/>
</dbReference>
<dbReference type="RefSeq" id="WP_125320356.1">
    <property type="nucleotide sequence ID" value="NZ_AP024889.1"/>
</dbReference>
<evidence type="ECO:0000259" key="1">
    <source>
        <dbReference type="Pfam" id="PF13649"/>
    </source>
</evidence>
<sequence>MHVIDRLKIYFFHKNRSHNWHGLSHKMQGWSSLEEQKIRFKAIANGVDFANKRVLDLGCGLGELYDYLSKEKRLGFYLGMDQHWSFLRQAKARIGSTQCRFQYADISRARLPKMDIIIASGSLNYRSRQPDYLEHMIARMYNAATEAVIFNLLNSQNFSQPKLLQPYHKEFVMEYCKTLTPNVVVIDDYSTNDFTIVLKKTPQ</sequence>
<dbReference type="SUPFAM" id="SSF53335">
    <property type="entry name" value="S-adenosyl-L-methionine-dependent methyltransferases"/>
    <property type="match status" value="1"/>
</dbReference>
<feature type="domain" description="Methyltransferase" evidence="1">
    <location>
        <begin position="54"/>
        <end position="141"/>
    </location>
</feature>
<gene>
    <name evidence="2" type="ORF">EJA03_06120</name>
</gene>
<dbReference type="OrthoDB" id="9800454at2"/>
<reference evidence="2 3" key="1">
    <citation type="submission" date="2018-12" db="EMBL/GenBank/DDBJ databases">
        <title>Genomic taxonomy of the Vibrionaceae family.</title>
        <authorList>
            <person name="Gomez-Gil B."/>
            <person name="Enciso-Ibarra K."/>
        </authorList>
    </citation>
    <scope>NUCLEOTIDE SEQUENCE [LARGE SCALE GENOMIC DNA]</scope>
    <source>
        <strain evidence="2 3">CAIM 594</strain>
    </source>
</reference>
<dbReference type="AlphaFoldDB" id="A0A427U5L5"/>
<evidence type="ECO:0000313" key="3">
    <source>
        <dbReference type="Proteomes" id="UP000269041"/>
    </source>
</evidence>